<name>A0AAD6UX43_9AGAR</name>
<reference evidence="1" key="1">
    <citation type="submission" date="2023-03" db="EMBL/GenBank/DDBJ databases">
        <title>Massive genome expansion in bonnet fungi (Mycena s.s.) driven by repeated elements and novel gene families across ecological guilds.</title>
        <authorList>
            <consortium name="Lawrence Berkeley National Laboratory"/>
            <person name="Harder C.B."/>
            <person name="Miyauchi S."/>
            <person name="Viragh M."/>
            <person name="Kuo A."/>
            <person name="Thoen E."/>
            <person name="Andreopoulos B."/>
            <person name="Lu D."/>
            <person name="Skrede I."/>
            <person name="Drula E."/>
            <person name="Henrissat B."/>
            <person name="Morin E."/>
            <person name="Kohler A."/>
            <person name="Barry K."/>
            <person name="LaButti K."/>
            <person name="Morin E."/>
            <person name="Salamov A."/>
            <person name="Lipzen A."/>
            <person name="Mereny Z."/>
            <person name="Hegedus B."/>
            <person name="Baldrian P."/>
            <person name="Stursova M."/>
            <person name="Weitz H."/>
            <person name="Taylor A."/>
            <person name="Grigoriev I.V."/>
            <person name="Nagy L.G."/>
            <person name="Martin F."/>
            <person name="Kauserud H."/>
        </authorList>
    </citation>
    <scope>NUCLEOTIDE SEQUENCE</scope>
    <source>
        <strain evidence="1">9144</strain>
    </source>
</reference>
<gene>
    <name evidence="1" type="ORF">GGX14DRAFT_403854</name>
</gene>
<keyword evidence="2" id="KW-1185">Reference proteome</keyword>
<protein>
    <submittedName>
        <fullName evidence="1">Uncharacterized protein</fullName>
    </submittedName>
</protein>
<accession>A0AAD6UX43</accession>
<comment type="caution">
    <text evidence="1">The sequence shown here is derived from an EMBL/GenBank/DDBJ whole genome shotgun (WGS) entry which is preliminary data.</text>
</comment>
<dbReference type="Proteomes" id="UP001219525">
    <property type="component" value="Unassembled WGS sequence"/>
</dbReference>
<dbReference type="EMBL" id="JARJCW010000089">
    <property type="protein sequence ID" value="KAJ7195645.1"/>
    <property type="molecule type" value="Genomic_DNA"/>
</dbReference>
<evidence type="ECO:0000313" key="1">
    <source>
        <dbReference type="EMBL" id="KAJ7195645.1"/>
    </source>
</evidence>
<organism evidence="1 2">
    <name type="scientific">Mycena pura</name>
    <dbReference type="NCBI Taxonomy" id="153505"/>
    <lineage>
        <taxon>Eukaryota</taxon>
        <taxon>Fungi</taxon>
        <taxon>Dikarya</taxon>
        <taxon>Basidiomycota</taxon>
        <taxon>Agaricomycotina</taxon>
        <taxon>Agaricomycetes</taxon>
        <taxon>Agaricomycetidae</taxon>
        <taxon>Agaricales</taxon>
        <taxon>Marasmiineae</taxon>
        <taxon>Mycenaceae</taxon>
        <taxon>Mycena</taxon>
    </lineage>
</organism>
<sequence>MTPFVTPHGNRCPYCGNQLVVKVSKGGDMPNSRYIRLGDGVGRNTESFRGEKAYSRRQERWRRIRRDVWLTEEDVVLQKPVRSARRDMALASGSESLGMAKDLIARAPNSYFCQHTGLGAAQHFVIRMPHLINSAKFETRAGSTSSKAISRAISTKISHAPANGVRLGNVWYFEAGPSSLQLTAKFNYCLRWNGDYAIKRTEQLGIVERVSRNLNIT</sequence>
<evidence type="ECO:0000313" key="2">
    <source>
        <dbReference type="Proteomes" id="UP001219525"/>
    </source>
</evidence>
<proteinExistence type="predicted"/>
<dbReference type="AlphaFoldDB" id="A0AAD6UX43"/>